<dbReference type="PROSITE" id="PS51257">
    <property type="entry name" value="PROKAR_LIPOPROTEIN"/>
    <property type="match status" value="1"/>
</dbReference>
<feature type="signal peptide" evidence="1">
    <location>
        <begin position="1"/>
        <end position="25"/>
    </location>
</feature>
<sequence>MGERFVKTRIMVFMACLVLGACSTAIETRTAMPQNIQHDLVVDEVVVSAEKSVKIEQSALDRLKTAVENGFAAQISGTQPVHVSLNVKDFKIQSEAGRLFLGAFMGANYMDVRVVVTSDAGMTLAEFDVRRESNPGGYGAFYSQTDATVDETAEGIVNAVMGKTGG</sequence>
<evidence type="ECO:0000256" key="1">
    <source>
        <dbReference type="SAM" id="SignalP"/>
    </source>
</evidence>
<organism evidence="2 3">
    <name type="scientific">Thalassospira profundimaris</name>
    <dbReference type="NCBI Taxonomy" id="502049"/>
    <lineage>
        <taxon>Bacteria</taxon>
        <taxon>Pseudomonadati</taxon>
        <taxon>Pseudomonadota</taxon>
        <taxon>Alphaproteobacteria</taxon>
        <taxon>Rhodospirillales</taxon>
        <taxon>Thalassospiraceae</taxon>
        <taxon>Thalassospira</taxon>
    </lineage>
</organism>
<evidence type="ECO:0008006" key="4">
    <source>
        <dbReference type="Google" id="ProtNLM"/>
    </source>
</evidence>
<comment type="caution">
    <text evidence="2">The sequence shown here is derived from an EMBL/GenBank/DDBJ whole genome shotgun (WGS) entry which is preliminary data.</text>
</comment>
<reference evidence="2 3" key="1">
    <citation type="submission" date="2014-07" db="EMBL/GenBank/DDBJ databases">
        <title>Draft genome sequence of Thalassospira profundimaris S25-3-2.</title>
        <authorList>
            <person name="Lai Q."/>
            <person name="Shao Z."/>
        </authorList>
    </citation>
    <scope>NUCLEOTIDE SEQUENCE [LARGE SCALE GENOMIC DNA]</scope>
    <source>
        <strain evidence="2 3">S25-3-2</strain>
    </source>
</reference>
<dbReference type="AlphaFoldDB" id="A0A367X501"/>
<keyword evidence="1" id="KW-0732">Signal</keyword>
<name>A0A367X501_9PROT</name>
<dbReference type="EMBL" id="JPWH01000010">
    <property type="protein sequence ID" value="RCK48748.1"/>
    <property type="molecule type" value="Genomic_DNA"/>
</dbReference>
<evidence type="ECO:0000313" key="3">
    <source>
        <dbReference type="Proteomes" id="UP000252517"/>
    </source>
</evidence>
<evidence type="ECO:0000313" key="2">
    <source>
        <dbReference type="EMBL" id="RCK48748.1"/>
    </source>
</evidence>
<dbReference type="Proteomes" id="UP000252517">
    <property type="component" value="Unassembled WGS sequence"/>
</dbReference>
<protein>
    <recommendedName>
        <fullName evidence="4">DUF4410 domain-containing protein</fullName>
    </recommendedName>
</protein>
<feature type="chain" id="PRO_5016885324" description="DUF4410 domain-containing protein" evidence="1">
    <location>
        <begin position="26"/>
        <end position="166"/>
    </location>
</feature>
<gene>
    <name evidence="2" type="ORF">TH25_14315</name>
</gene>
<proteinExistence type="predicted"/>
<accession>A0A367X501</accession>